<dbReference type="Proteomes" id="UP000677305">
    <property type="component" value="Chromosome"/>
</dbReference>
<accession>A0A8J8MB54</accession>
<evidence type="ECO:0000313" key="2">
    <source>
        <dbReference type="EMBL" id="QUH29614.1"/>
    </source>
</evidence>
<keyword evidence="1" id="KW-1133">Transmembrane helix</keyword>
<name>A0A8J8MB54_9FIRM</name>
<reference evidence="2 3" key="1">
    <citation type="submission" date="2020-07" db="EMBL/GenBank/DDBJ databases">
        <title>Vallitalea guaymasensis genome.</title>
        <authorList>
            <person name="Postec A."/>
        </authorList>
    </citation>
    <scope>NUCLEOTIDE SEQUENCE [LARGE SCALE GENOMIC DNA]</scope>
    <source>
        <strain evidence="2 3">Ra1766G1</strain>
    </source>
</reference>
<keyword evidence="1" id="KW-0472">Membrane</keyword>
<evidence type="ECO:0000256" key="1">
    <source>
        <dbReference type="SAM" id="Phobius"/>
    </source>
</evidence>
<feature type="transmembrane region" description="Helical" evidence="1">
    <location>
        <begin position="12"/>
        <end position="45"/>
    </location>
</feature>
<dbReference type="RefSeq" id="WP_212693634.1">
    <property type="nucleotide sequence ID" value="NZ_CP058561.1"/>
</dbReference>
<dbReference type="KEGG" id="vgu:HYG85_12140"/>
<proteinExistence type="predicted"/>
<keyword evidence="1" id="KW-0812">Transmembrane</keyword>
<dbReference type="AlphaFoldDB" id="A0A8J8MB54"/>
<protein>
    <submittedName>
        <fullName evidence="2">Uncharacterized protein</fullName>
    </submittedName>
</protein>
<dbReference type="EMBL" id="CP058561">
    <property type="protein sequence ID" value="QUH29614.1"/>
    <property type="molecule type" value="Genomic_DNA"/>
</dbReference>
<organism evidence="2 3">
    <name type="scientific">Vallitalea guaymasensis</name>
    <dbReference type="NCBI Taxonomy" id="1185412"/>
    <lineage>
        <taxon>Bacteria</taxon>
        <taxon>Bacillati</taxon>
        <taxon>Bacillota</taxon>
        <taxon>Clostridia</taxon>
        <taxon>Lachnospirales</taxon>
        <taxon>Vallitaleaceae</taxon>
        <taxon>Vallitalea</taxon>
    </lineage>
</organism>
<sequence>MNKIKLLAISLIPIVIGYIMNLLILVPGIGVSVLYIMPIIILIYWYW</sequence>
<evidence type="ECO:0000313" key="3">
    <source>
        <dbReference type="Proteomes" id="UP000677305"/>
    </source>
</evidence>
<keyword evidence="3" id="KW-1185">Reference proteome</keyword>
<gene>
    <name evidence="2" type="ORF">HYG85_12140</name>
</gene>